<keyword evidence="3" id="KW-1185">Reference proteome</keyword>
<name>A0A6A6R9R7_9PEZI</name>
<dbReference type="AlphaFoldDB" id="A0A6A6R9R7"/>
<reference evidence="2" key="1">
    <citation type="journal article" date="2020" name="Stud. Mycol.">
        <title>101 Dothideomycetes genomes: a test case for predicting lifestyles and emergence of pathogens.</title>
        <authorList>
            <person name="Haridas S."/>
            <person name="Albert R."/>
            <person name="Binder M."/>
            <person name="Bloem J."/>
            <person name="Labutti K."/>
            <person name="Salamov A."/>
            <person name="Andreopoulos B."/>
            <person name="Baker S."/>
            <person name="Barry K."/>
            <person name="Bills G."/>
            <person name="Bluhm B."/>
            <person name="Cannon C."/>
            <person name="Castanera R."/>
            <person name="Culley D."/>
            <person name="Daum C."/>
            <person name="Ezra D."/>
            <person name="Gonzalez J."/>
            <person name="Henrissat B."/>
            <person name="Kuo A."/>
            <person name="Liang C."/>
            <person name="Lipzen A."/>
            <person name="Lutzoni F."/>
            <person name="Magnuson J."/>
            <person name="Mondo S."/>
            <person name="Nolan M."/>
            <person name="Ohm R."/>
            <person name="Pangilinan J."/>
            <person name="Park H.-J."/>
            <person name="Ramirez L."/>
            <person name="Alfaro M."/>
            <person name="Sun H."/>
            <person name="Tritt A."/>
            <person name="Yoshinaga Y."/>
            <person name="Zwiers L.-H."/>
            <person name="Turgeon B."/>
            <person name="Goodwin S."/>
            <person name="Spatafora J."/>
            <person name="Crous P."/>
            <person name="Grigoriev I."/>
        </authorList>
    </citation>
    <scope>NUCLEOTIDE SEQUENCE</scope>
    <source>
        <strain evidence="2">CBS 269.34</strain>
    </source>
</reference>
<proteinExistence type="predicted"/>
<sequence>MFQLGNSPVLCKRSAGECPAAAPHGRLDYACQAPIALPLQEVTPSHFTKYTRHYSPTVPHIHSTIPQLSMVTDGAQSSLEELVVAITSYYEFLISFYLPASSLKFAPMGGWPDIHPSFFDPPKSDTIMEILRNIPYIDARERHDNPFQLYEGCEGMDYTGHEFLGNGPHDAERDPLTDDAEDIGVDISAHTIVLAAAPTRDGWHFILQTEETDWMIELWDFQCDICERYPVKAFFEKLKERFRTLEVYPIDPEQVVMANGCPAAANAEYTTMFHAFGWPTAEYRKKECMREIKKAWNENMGFSDTDDENENEAVEKEVREGKEEMEF</sequence>
<evidence type="ECO:0000313" key="2">
    <source>
        <dbReference type="EMBL" id="KAF2500207.1"/>
    </source>
</evidence>
<protein>
    <submittedName>
        <fullName evidence="2">Uncharacterized protein</fullName>
    </submittedName>
</protein>
<dbReference type="Proteomes" id="UP000799750">
    <property type="component" value="Unassembled WGS sequence"/>
</dbReference>
<accession>A0A6A6R9R7</accession>
<dbReference type="OrthoDB" id="5343383at2759"/>
<gene>
    <name evidence="2" type="ORF">BU16DRAFT_534825</name>
</gene>
<feature type="compositionally biased region" description="Basic and acidic residues" evidence="1">
    <location>
        <begin position="313"/>
        <end position="327"/>
    </location>
</feature>
<organism evidence="2 3">
    <name type="scientific">Lophium mytilinum</name>
    <dbReference type="NCBI Taxonomy" id="390894"/>
    <lineage>
        <taxon>Eukaryota</taxon>
        <taxon>Fungi</taxon>
        <taxon>Dikarya</taxon>
        <taxon>Ascomycota</taxon>
        <taxon>Pezizomycotina</taxon>
        <taxon>Dothideomycetes</taxon>
        <taxon>Pleosporomycetidae</taxon>
        <taxon>Mytilinidiales</taxon>
        <taxon>Mytilinidiaceae</taxon>
        <taxon>Lophium</taxon>
    </lineage>
</organism>
<evidence type="ECO:0000313" key="3">
    <source>
        <dbReference type="Proteomes" id="UP000799750"/>
    </source>
</evidence>
<feature type="region of interest" description="Disordered" evidence="1">
    <location>
        <begin position="300"/>
        <end position="327"/>
    </location>
</feature>
<evidence type="ECO:0000256" key="1">
    <source>
        <dbReference type="SAM" id="MobiDB-lite"/>
    </source>
</evidence>
<dbReference type="EMBL" id="MU004183">
    <property type="protein sequence ID" value="KAF2500207.1"/>
    <property type="molecule type" value="Genomic_DNA"/>
</dbReference>